<name>A0A8X6PY00_NEPPI</name>
<dbReference type="Proteomes" id="UP000887013">
    <property type="component" value="Unassembled WGS sequence"/>
</dbReference>
<keyword evidence="1" id="KW-0812">Transmembrane</keyword>
<dbReference type="EMBL" id="BMAW01120465">
    <property type="protein sequence ID" value="GFT89452.1"/>
    <property type="molecule type" value="Genomic_DNA"/>
</dbReference>
<keyword evidence="1" id="KW-1133">Transmembrane helix</keyword>
<feature type="transmembrane region" description="Helical" evidence="1">
    <location>
        <begin position="101"/>
        <end position="120"/>
    </location>
</feature>
<dbReference type="OrthoDB" id="6434357at2759"/>
<gene>
    <name evidence="2" type="ORF">NPIL_159761</name>
</gene>
<evidence type="ECO:0000313" key="2">
    <source>
        <dbReference type="EMBL" id="GFT89452.1"/>
    </source>
</evidence>
<evidence type="ECO:0000313" key="3">
    <source>
        <dbReference type="Proteomes" id="UP000887013"/>
    </source>
</evidence>
<proteinExistence type="predicted"/>
<accession>A0A8X6PY00</accession>
<dbReference type="AlphaFoldDB" id="A0A8X6PY00"/>
<protein>
    <submittedName>
        <fullName evidence="2">Uncharacterized protein</fullName>
    </submittedName>
</protein>
<evidence type="ECO:0000256" key="1">
    <source>
        <dbReference type="SAM" id="Phobius"/>
    </source>
</evidence>
<reference evidence="2" key="1">
    <citation type="submission" date="2020-08" db="EMBL/GenBank/DDBJ databases">
        <title>Multicomponent nature underlies the extraordinary mechanical properties of spider dragline silk.</title>
        <authorList>
            <person name="Kono N."/>
            <person name="Nakamura H."/>
            <person name="Mori M."/>
            <person name="Yoshida Y."/>
            <person name="Ohtoshi R."/>
            <person name="Malay A.D."/>
            <person name="Moran D.A.P."/>
            <person name="Tomita M."/>
            <person name="Numata K."/>
            <person name="Arakawa K."/>
        </authorList>
    </citation>
    <scope>NUCLEOTIDE SEQUENCE</scope>
</reference>
<keyword evidence="1" id="KW-0472">Membrane</keyword>
<sequence length="177" mass="19900">MKIQFLESESQLHYWEADYYFHSLPLSLSGTRSVLKSIRKWKTRFLRKNGITGEISPEGDPPVEEAGDTAKTRVVPPQNVFIKYSQSPACFPLKHSFSCLAIMRLFLFSLFALVALLAAFQGASAQRGTAWERAQCLICRGNDQERYDCCDKTGLCCDGRIKLVGNFPKASTTSYGR</sequence>
<organism evidence="2 3">
    <name type="scientific">Nephila pilipes</name>
    <name type="common">Giant wood spider</name>
    <name type="synonym">Nephila maculata</name>
    <dbReference type="NCBI Taxonomy" id="299642"/>
    <lineage>
        <taxon>Eukaryota</taxon>
        <taxon>Metazoa</taxon>
        <taxon>Ecdysozoa</taxon>
        <taxon>Arthropoda</taxon>
        <taxon>Chelicerata</taxon>
        <taxon>Arachnida</taxon>
        <taxon>Araneae</taxon>
        <taxon>Araneomorphae</taxon>
        <taxon>Entelegynae</taxon>
        <taxon>Araneoidea</taxon>
        <taxon>Nephilidae</taxon>
        <taxon>Nephila</taxon>
    </lineage>
</organism>
<comment type="caution">
    <text evidence="2">The sequence shown here is derived from an EMBL/GenBank/DDBJ whole genome shotgun (WGS) entry which is preliminary data.</text>
</comment>
<keyword evidence="3" id="KW-1185">Reference proteome</keyword>